<keyword evidence="2" id="KW-1185">Reference proteome</keyword>
<dbReference type="RefSeq" id="WP_218160276.1">
    <property type="nucleotide sequence ID" value="NZ_FOKG01000001.1"/>
</dbReference>
<protein>
    <submittedName>
        <fullName evidence="1">Uncharacterized protein</fullName>
    </submittedName>
</protein>
<evidence type="ECO:0000313" key="2">
    <source>
        <dbReference type="Proteomes" id="UP000243799"/>
    </source>
</evidence>
<accession>A0A1I0VT85</accession>
<reference evidence="2" key="1">
    <citation type="submission" date="2016-10" db="EMBL/GenBank/DDBJ databases">
        <authorList>
            <person name="Varghese N."/>
            <person name="Submissions S."/>
        </authorList>
    </citation>
    <scope>NUCLEOTIDE SEQUENCE [LARGE SCALE GENOMIC DNA]</scope>
    <source>
        <strain evidence="2">CGMCC 4.3568</strain>
    </source>
</reference>
<gene>
    <name evidence="1" type="ORF">SAMN05216266_101482</name>
</gene>
<name>A0A1I0VT85_9PSEU</name>
<dbReference type="EMBL" id="FOKG01000001">
    <property type="protein sequence ID" value="SFA79611.1"/>
    <property type="molecule type" value="Genomic_DNA"/>
</dbReference>
<dbReference type="Proteomes" id="UP000243799">
    <property type="component" value="Unassembled WGS sequence"/>
</dbReference>
<proteinExistence type="predicted"/>
<organism evidence="1 2">
    <name type="scientific">Amycolatopsis marina</name>
    <dbReference type="NCBI Taxonomy" id="490629"/>
    <lineage>
        <taxon>Bacteria</taxon>
        <taxon>Bacillati</taxon>
        <taxon>Actinomycetota</taxon>
        <taxon>Actinomycetes</taxon>
        <taxon>Pseudonocardiales</taxon>
        <taxon>Pseudonocardiaceae</taxon>
        <taxon>Amycolatopsis</taxon>
    </lineage>
</organism>
<sequence length="100" mass="10340">MGWDGEDAEIGGWDGGVFNGGASVWRDRAASTRRYAKGAYVGRGQSTEVAGAVATAATQTAHAVLAARGVDEIIAGMRSEPEVLTQAVTAAERLFEAARS</sequence>
<dbReference type="STRING" id="490629.SAMN05216266_101482"/>
<dbReference type="AlphaFoldDB" id="A0A1I0VT85"/>
<evidence type="ECO:0000313" key="1">
    <source>
        <dbReference type="EMBL" id="SFA79611.1"/>
    </source>
</evidence>